<accession>A0AAP0PBX8</accession>
<gene>
    <name evidence="1" type="ORF">Syun_014461</name>
</gene>
<reference evidence="1 2" key="1">
    <citation type="submission" date="2024-01" db="EMBL/GenBank/DDBJ databases">
        <title>Genome assemblies of Stephania.</title>
        <authorList>
            <person name="Yang L."/>
        </authorList>
    </citation>
    <scope>NUCLEOTIDE SEQUENCE [LARGE SCALE GENOMIC DNA]</scope>
    <source>
        <strain evidence="1">YNDBR</strain>
        <tissue evidence="1">Leaf</tissue>
    </source>
</reference>
<keyword evidence="2" id="KW-1185">Reference proteome</keyword>
<name>A0AAP0PBX8_9MAGN</name>
<evidence type="ECO:0000313" key="2">
    <source>
        <dbReference type="Proteomes" id="UP001420932"/>
    </source>
</evidence>
<dbReference type="AlphaFoldDB" id="A0AAP0PBX8"/>
<proteinExistence type="predicted"/>
<dbReference type="EMBL" id="JBBNAF010000006">
    <property type="protein sequence ID" value="KAK9135131.1"/>
    <property type="molecule type" value="Genomic_DNA"/>
</dbReference>
<comment type="caution">
    <text evidence="1">The sequence shown here is derived from an EMBL/GenBank/DDBJ whole genome shotgun (WGS) entry which is preliminary data.</text>
</comment>
<sequence>MELKAYIYSCTPMHFRPQLPLSRITGLIPGCPSKHPCLWFYSSTRWQLQKPSRLGKTPLLVVKAILEAPCSPDATSRHNRLDPLVGGHLLFVPEATGAWLIMLSPMIQVVTSTTCNRPRPGPPSIRFTLKSGQGLLVGPSFSPRLLPLHKGRGHVLYGTGACFNVPVRAQATPRASRGSDESHRLEGWSTPWSVHGSCLGIAPKACSRVPASPPMPPQGESTPLLIVDVKPFAQLQ</sequence>
<protein>
    <submittedName>
        <fullName evidence="1">Uncharacterized protein</fullName>
    </submittedName>
</protein>
<evidence type="ECO:0000313" key="1">
    <source>
        <dbReference type="EMBL" id="KAK9135131.1"/>
    </source>
</evidence>
<dbReference type="Proteomes" id="UP001420932">
    <property type="component" value="Unassembled WGS sequence"/>
</dbReference>
<organism evidence="1 2">
    <name type="scientific">Stephania yunnanensis</name>
    <dbReference type="NCBI Taxonomy" id="152371"/>
    <lineage>
        <taxon>Eukaryota</taxon>
        <taxon>Viridiplantae</taxon>
        <taxon>Streptophyta</taxon>
        <taxon>Embryophyta</taxon>
        <taxon>Tracheophyta</taxon>
        <taxon>Spermatophyta</taxon>
        <taxon>Magnoliopsida</taxon>
        <taxon>Ranunculales</taxon>
        <taxon>Menispermaceae</taxon>
        <taxon>Menispermoideae</taxon>
        <taxon>Cissampelideae</taxon>
        <taxon>Stephania</taxon>
    </lineage>
</organism>